<dbReference type="Pfam" id="PF01553">
    <property type="entry name" value="Acyltransferase"/>
    <property type="match status" value="1"/>
</dbReference>
<keyword evidence="1" id="KW-0812">Transmembrane</keyword>
<keyword evidence="1" id="KW-1133">Transmembrane helix</keyword>
<dbReference type="CDD" id="cd07990">
    <property type="entry name" value="LPLAT_LCLAT1-like"/>
    <property type="match status" value="1"/>
</dbReference>
<feature type="transmembrane region" description="Helical" evidence="1">
    <location>
        <begin position="123"/>
        <end position="141"/>
    </location>
</feature>
<keyword evidence="4" id="KW-1185">Reference proteome</keyword>
<proteinExistence type="predicted"/>
<protein>
    <submittedName>
        <fullName evidence="3">1-acyl-sn-glycerol-3-phosphate acyltransferase</fullName>
    </submittedName>
</protein>
<evidence type="ECO:0000313" key="4">
    <source>
        <dbReference type="Proteomes" id="UP000198519"/>
    </source>
</evidence>
<feature type="domain" description="Phospholipid/glycerol acyltransferase" evidence="2">
    <location>
        <begin position="89"/>
        <end position="231"/>
    </location>
</feature>
<keyword evidence="3" id="KW-0012">Acyltransferase</keyword>
<reference evidence="4" key="1">
    <citation type="submission" date="2016-10" db="EMBL/GenBank/DDBJ databases">
        <authorList>
            <person name="Varghese N."/>
            <person name="Submissions S."/>
        </authorList>
    </citation>
    <scope>NUCLEOTIDE SEQUENCE [LARGE SCALE GENOMIC DNA]</scope>
    <source>
        <strain evidence="4">CGMCC 1.7061</strain>
    </source>
</reference>
<dbReference type="STRING" id="488535.SAMN04487963_2484"/>
<dbReference type="PANTHER" id="PTHR10983">
    <property type="entry name" value="1-ACYLGLYCEROL-3-PHOSPHATE ACYLTRANSFERASE-RELATED"/>
    <property type="match status" value="1"/>
</dbReference>
<organism evidence="3 4">
    <name type="scientific">Marinobacter zhejiangensis</name>
    <dbReference type="NCBI Taxonomy" id="488535"/>
    <lineage>
        <taxon>Bacteria</taxon>
        <taxon>Pseudomonadati</taxon>
        <taxon>Pseudomonadota</taxon>
        <taxon>Gammaproteobacteria</taxon>
        <taxon>Pseudomonadales</taxon>
        <taxon>Marinobacteraceae</taxon>
        <taxon>Marinobacter</taxon>
    </lineage>
</organism>
<dbReference type="SUPFAM" id="SSF69593">
    <property type="entry name" value="Glycerol-3-phosphate (1)-acyltransferase"/>
    <property type="match status" value="1"/>
</dbReference>
<dbReference type="GO" id="GO:0016746">
    <property type="term" value="F:acyltransferase activity"/>
    <property type="evidence" value="ECO:0007669"/>
    <property type="project" value="UniProtKB-KW"/>
</dbReference>
<dbReference type="EMBL" id="FOUE01000003">
    <property type="protein sequence ID" value="SFM41544.1"/>
    <property type="molecule type" value="Genomic_DNA"/>
</dbReference>
<dbReference type="AlphaFoldDB" id="A0A1I4QND3"/>
<dbReference type="SMART" id="SM00563">
    <property type="entry name" value="PlsC"/>
    <property type="match status" value="1"/>
</dbReference>
<sequence>MLNFLPAPLRGVLAATLILTNTVLLFPVLLVFALAKLVIPVTGFRRVCTVVLNFIAYVWIGFNNTVNDVLHKVEWDIRGAEGLSPDQWYFVTCNHQTWADIPAIQYALNRHIPLLKFFLKQQLIWVPLLGVAWWALDFPFMRRYTREQLEKRPELKGKDLETTRQACEKFRYTPVTVFNFMEGTRFTPAKHAAQTPPYRNLLNPKAGGTAFVLGAMGDTLHTMLDVTIVYPDQNPGFWDFLCGRIQRIVIDIRTLEIPQRFLGMDYQNDEILRADFQQWVGELWAEKDLLIEQLKRSPSSLTEGDQVPESS</sequence>
<keyword evidence="3" id="KW-0808">Transferase</keyword>
<evidence type="ECO:0000256" key="1">
    <source>
        <dbReference type="SAM" id="Phobius"/>
    </source>
</evidence>
<feature type="transmembrane region" description="Helical" evidence="1">
    <location>
        <begin position="47"/>
        <end position="66"/>
    </location>
</feature>
<accession>A0A1I4QND3</accession>
<name>A0A1I4QND3_9GAMM</name>
<dbReference type="PANTHER" id="PTHR10983:SF16">
    <property type="entry name" value="LYSOCARDIOLIPIN ACYLTRANSFERASE 1"/>
    <property type="match status" value="1"/>
</dbReference>
<evidence type="ECO:0000313" key="3">
    <source>
        <dbReference type="EMBL" id="SFM41544.1"/>
    </source>
</evidence>
<keyword evidence="1" id="KW-0472">Membrane</keyword>
<dbReference type="InterPro" id="IPR002123">
    <property type="entry name" value="Plipid/glycerol_acylTrfase"/>
</dbReference>
<evidence type="ECO:0000259" key="2">
    <source>
        <dbReference type="SMART" id="SM00563"/>
    </source>
</evidence>
<gene>
    <name evidence="3" type="ORF">SAMN04487963_2484</name>
</gene>
<dbReference type="RefSeq" id="WP_092022974.1">
    <property type="nucleotide sequence ID" value="NZ_FOUE01000003.1"/>
</dbReference>
<feature type="transmembrane region" description="Helical" evidence="1">
    <location>
        <begin position="12"/>
        <end position="35"/>
    </location>
</feature>
<dbReference type="Proteomes" id="UP000198519">
    <property type="component" value="Unassembled WGS sequence"/>
</dbReference>
<dbReference type="OrthoDB" id="319710at2"/>
<dbReference type="NCBIfam" id="NF010621">
    <property type="entry name" value="PRK14014.1"/>
    <property type="match status" value="1"/>
</dbReference>